<keyword evidence="2" id="KW-0472">Membrane</keyword>
<keyword evidence="2" id="KW-1133">Transmembrane helix</keyword>
<evidence type="ECO:0000256" key="1">
    <source>
        <dbReference type="SAM" id="MobiDB-lite"/>
    </source>
</evidence>
<dbReference type="STRING" id="1385520.N802_12180"/>
<dbReference type="Proteomes" id="UP000030002">
    <property type="component" value="Unassembled WGS sequence"/>
</dbReference>
<organism evidence="3 4">
    <name type="scientific">Knoellia sinensis KCTC 19936</name>
    <dbReference type="NCBI Taxonomy" id="1385520"/>
    <lineage>
        <taxon>Bacteria</taxon>
        <taxon>Bacillati</taxon>
        <taxon>Actinomycetota</taxon>
        <taxon>Actinomycetes</taxon>
        <taxon>Micrococcales</taxon>
        <taxon>Intrasporangiaceae</taxon>
        <taxon>Knoellia</taxon>
    </lineage>
</organism>
<proteinExistence type="predicted"/>
<evidence type="ECO:0000313" key="4">
    <source>
        <dbReference type="Proteomes" id="UP000030002"/>
    </source>
</evidence>
<gene>
    <name evidence="3" type="ORF">N802_12180</name>
</gene>
<sequence length="228" mass="24018">MEGMPNPDWDKVSGWFDGSDPRTTRAISWGAIALLAIAFALTLGSSGGEQHSPNVQSSPSVAAGSSPSVGLIEPACTRAPSPRVPRRPDPRPPGLAKFSTGPVGPGAVVESTRWGQEGRDGLWGVAAVAGCDAARLDAVWVDSRGQKHRHQISDPGQSVIGVVANGLDGAISVYAVRAQAEGPLSAMLHISTDWGATWQERVVPTSAEPHVRAGVLSPDWRQWRILTR</sequence>
<dbReference type="AlphaFoldDB" id="A0A0A0JE92"/>
<reference evidence="3 4" key="1">
    <citation type="submission" date="2013-08" db="EMBL/GenBank/DDBJ databases">
        <title>The genome sequence of Knoellia sinensis.</title>
        <authorList>
            <person name="Zhu W."/>
            <person name="Wang G."/>
        </authorList>
    </citation>
    <scope>NUCLEOTIDE SEQUENCE [LARGE SCALE GENOMIC DNA]</scope>
    <source>
        <strain evidence="3 4">KCTC 19936</strain>
    </source>
</reference>
<dbReference type="OrthoDB" id="4842899at2"/>
<name>A0A0A0JE92_9MICO</name>
<feature type="compositionally biased region" description="Low complexity" evidence="1">
    <location>
        <begin position="57"/>
        <end position="70"/>
    </location>
</feature>
<evidence type="ECO:0000256" key="2">
    <source>
        <dbReference type="SAM" id="Phobius"/>
    </source>
</evidence>
<dbReference type="EMBL" id="AVPJ01000002">
    <property type="protein sequence ID" value="KGN34382.1"/>
    <property type="molecule type" value="Genomic_DNA"/>
</dbReference>
<protein>
    <submittedName>
        <fullName evidence="3">Uncharacterized protein</fullName>
    </submittedName>
</protein>
<keyword evidence="4" id="KW-1185">Reference proteome</keyword>
<feature type="region of interest" description="Disordered" evidence="1">
    <location>
        <begin position="47"/>
        <end position="102"/>
    </location>
</feature>
<dbReference type="RefSeq" id="WP_035912185.1">
    <property type="nucleotide sequence ID" value="NZ_AVPJ01000002.1"/>
</dbReference>
<evidence type="ECO:0000313" key="3">
    <source>
        <dbReference type="EMBL" id="KGN34382.1"/>
    </source>
</evidence>
<feature type="transmembrane region" description="Helical" evidence="2">
    <location>
        <begin position="26"/>
        <end position="44"/>
    </location>
</feature>
<comment type="caution">
    <text evidence="3">The sequence shown here is derived from an EMBL/GenBank/DDBJ whole genome shotgun (WGS) entry which is preliminary data.</text>
</comment>
<keyword evidence="2" id="KW-0812">Transmembrane</keyword>
<accession>A0A0A0JE92</accession>